<keyword evidence="3" id="KW-1185">Reference proteome</keyword>
<feature type="domain" description="BAAT/Acyl-CoA thioester hydrolase C-terminal" evidence="1">
    <location>
        <begin position="130"/>
        <end position="280"/>
    </location>
</feature>
<dbReference type="Gene3D" id="3.40.50.1820">
    <property type="entry name" value="alpha/beta hydrolase"/>
    <property type="match status" value="1"/>
</dbReference>
<evidence type="ECO:0000313" key="3">
    <source>
        <dbReference type="Proteomes" id="UP000732105"/>
    </source>
</evidence>
<gene>
    <name evidence="2" type="ORF">ELS83_17965</name>
</gene>
<dbReference type="RefSeq" id="WP_171596950.1">
    <property type="nucleotide sequence ID" value="NZ_RZNH01000039.1"/>
</dbReference>
<keyword evidence="2" id="KW-0378">Hydrolase</keyword>
<reference evidence="2 3" key="1">
    <citation type="submission" date="2018-12" db="EMBL/GenBank/DDBJ databases">
        <title>Marinifilum JC070 sp. nov., a marine bacterium isolated from Yongle Blue Hole in the South China Sea.</title>
        <authorList>
            <person name="Fu T."/>
        </authorList>
    </citation>
    <scope>NUCLEOTIDE SEQUENCE [LARGE SCALE GENOMIC DNA]</scope>
    <source>
        <strain evidence="2 3">JC070</strain>
    </source>
</reference>
<evidence type="ECO:0000259" key="1">
    <source>
        <dbReference type="Pfam" id="PF08840"/>
    </source>
</evidence>
<dbReference type="PANTHER" id="PTHR43265">
    <property type="entry name" value="ESTERASE ESTD"/>
    <property type="match status" value="1"/>
</dbReference>
<proteinExistence type="predicted"/>
<evidence type="ECO:0000313" key="2">
    <source>
        <dbReference type="EMBL" id="NOU61691.1"/>
    </source>
</evidence>
<accession>A0ABX1WZX5</accession>
<dbReference type="InterPro" id="IPR053145">
    <property type="entry name" value="AB_hydrolase_Est10"/>
</dbReference>
<dbReference type="Pfam" id="PF08840">
    <property type="entry name" value="BAAT_C"/>
    <property type="match status" value="1"/>
</dbReference>
<comment type="caution">
    <text evidence="2">The sequence shown here is derived from an EMBL/GenBank/DDBJ whole genome shotgun (WGS) entry which is preliminary data.</text>
</comment>
<dbReference type="GO" id="GO:0016787">
    <property type="term" value="F:hydrolase activity"/>
    <property type="evidence" value="ECO:0007669"/>
    <property type="project" value="UniProtKB-KW"/>
</dbReference>
<dbReference type="EMBL" id="RZNH01000039">
    <property type="protein sequence ID" value="NOU61691.1"/>
    <property type="molecule type" value="Genomic_DNA"/>
</dbReference>
<protein>
    <submittedName>
        <fullName evidence="2">Alpha/beta fold hydrolase</fullName>
    </submittedName>
</protein>
<name>A0ABX1WZX5_9BACT</name>
<organism evidence="2 3">
    <name type="scientific">Marinifilum caeruleilacunae</name>
    <dbReference type="NCBI Taxonomy" id="2499076"/>
    <lineage>
        <taxon>Bacteria</taxon>
        <taxon>Pseudomonadati</taxon>
        <taxon>Bacteroidota</taxon>
        <taxon>Bacteroidia</taxon>
        <taxon>Marinilabiliales</taxon>
        <taxon>Marinifilaceae</taxon>
    </lineage>
</organism>
<sequence length="298" mass="33237">MKKTTLIIAIIITILLLPLIYKKKGNLPLRGPDLSEFQYTDISFKNSAENIELGGMLMLPENTSSYPVAVLIHGSGPSHRNSVWYLSVAKHLTENGIAVLLPDKRGCEKSEGEWLGVSFELLANDALACIEYLKQDTSLQYTKIGLIGMSQGGWIAPIAATKSDDIDFIVSMAGSTVTTNEQLLHEEIYNISPYTYEFIAKQIAPITSKKILKMPHVKASAGFDPIPFWKQVEEPVFIALGENDTNVPVEQCIERLKEHKLDSRFKIKVYPDGGHAIRDPKTDKVSELYLNDLVDFIK</sequence>
<dbReference type="PANTHER" id="PTHR43265:SF1">
    <property type="entry name" value="ESTERASE ESTD"/>
    <property type="match status" value="1"/>
</dbReference>
<dbReference type="Proteomes" id="UP000732105">
    <property type="component" value="Unassembled WGS sequence"/>
</dbReference>
<dbReference type="SUPFAM" id="SSF53474">
    <property type="entry name" value="alpha/beta-Hydrolases"/>
    <property type="match status" value="1"/>
</dbReference>
<dbReference type="InterPro" id="IPR014940">
    <property type="entry name" value="BAAT_C"/>
</dbReference>
<dbReference type="InterPro" id="IPR029058">
    <property type="entry name" value="AB_hydrolase_fold"/>
</dbReference>